<evidence type="ECO:0000256" key="1">
    <source>
        <dbReference type="SAM" id="MobiDB-lite"/>
    </source>
</evidence>
<protein>
    <submittedName>
        <fullName evidence="3">Uncharacterized protein</fullName>
    </submittedName>
</protein>
<dbReference type="AlphaFoldDB" id="A0AAN9E5F8"/>
<dbReference type="Proteomes" id="UP001372338">
    <property type="component" value="Unassembled WGS sequence"/>
</dbReference>
<proteinExistence type="predicted"/>
<evidence type="ECO:0000313" key="4">
    <source>
        <dbReference type="Proteomes" id="UP001372338"/>
    </source>
</evidence>
<evidence type="ECO:0000256" key="2">
    <source>
        <dbReference type="SAM" id="Phobius"/>
    </source>
</evidence>
<sequence>MILRATILLICILLRFGNISVLILVMTKLLRALALPSACKLSDPSLSTCLSSHQTPAALPPSAPVTETPAAAPATPSAPATETPSPTTPSAPATAATPSSSSNVLITSPAPAPTPTKASASSLFPISTGSLLICFLGAIFFGF</sequence>
<accession>A0AAN9E5F8</accession>
<gene>
    <name evidence="3" type="ORF">RIF29_41639</name>
</gene>
<organism evidence="3 4">
    <name type="scientific">Crotalaria pallida</name>
    <name type="common">Smooth rattlebox</name>
    <name type="synonym">Crotalaria striata</name>
    <dbReference type="NCBI Taxonomy" id="3830"/>
    <lineage>
        <taxon>Eukaryota</taxon>
        <taxon>Viridiplantae</taxon>
        <taxon>Streptophyta</taxon>
        <taxon>Embryophyta</taxon>
        <taxon>Tracheophyta</taxon>
        <taxon>Spermatophyta</taxon>
        <taxon>Magnoliopsida</taxon>
        <taxon>eudicotyledons</taxon>
        <taxon>Gunneridae</taxon>
        <taxon>Pentapetalae</taxon>
        <taxon>rosids</taxon>
        <taxon>fabids</taxon>
        <taxon>Fabales</taxon>
        <taxon>Fabaceae</taxon>
        <taxon>Papilionoideae</taxon>
        <taxon>50 kb inversion clade</taxon>
        <taxon>genistoids sensu lato</taxon>
        <taxon>core genistoids</taxon>
        <taxon>Crotalarieae</taxon>
        <taxon>Crotalaria</taxon>
    </lineage>
</organism>
<keyword evidence="4" id="KW-1185">Reference proteome</keyword>
<keyword evidence="2" id="KW-0472">Membrane</keyword>
<keyword evidence="2" id="KW-1133">Transmembrane helix</keyword>
<reference evidence="3 4" key="1">
    <citation type="submission" date="2024-01" db="EMBL/GenBank/DDBJ databases">
        <title>The genomes of 5 underutilized Papilionoideae crops provide insights into root nodulation and disease resistanc.</title>
        <authorList>
            <person name="Yuan L."/>
        </authorList>
    </citation>
    <scope>NUCLEOTIDE SEQUENCE [LARGE SCALE GENOMIC DNA]</scope>
    <source>
        <strain evidence="3">ZHUSHIDOU_FW_LH</strain>
        <tissue evidence="3">Leaf</tissue>
    </source>
</reference>
<name>A0AAN9E5F8_CROPI</name>
<keyword evidence="2" id="KW-0812">Transmembrane</keyword>
<feature type="transmembrane region" description="Helical" evidence="2">
    <location>
        <begin position="6"/>
        <end position="25"/>
    </location>
</feature>
<evidence type="ECO:0000313" key="3">
    <source>
        <dbReference type="EMBL" id="KAK7246769.1"/>
    </source>
</evidence>
<feature type="region of interest" description="Disordered" evidence="1">
    <location>
        <begin position="48"/>
        <end position="112"/>
    </location>
</feature>
<feature type="transmembrane region" description="Helical" evidence="2">
    <location>
        <begin position="123"/>
        <end position="142"/>
    </location>
</feature>
<dbReference type="EMBL" id="JAYWIO010000008">
    <property type="protein sequence ID" value="KAK7246769.1"/>
    <property type="molecule type" value="Genomic_DNA"/>
</dbReference>
<comment type="caution">
    <text evidence="3">The sequence shown here is derived from an EMBL/GenBank/DDBJ whole genome shotgun (WGS) entry which is preliminary data.</text>
</comment>
<feature type="compositionally biased region" description="Low complexity" evidence="1">
    <location>
        <begin position="64"/>
        <end position="102"/>
    </location>
</feature>